<comment type="similarity">
    <text evidence="1 5">Belongs to the cytochrome P450 family.</text>
</comment>
<dbReference type="RefSeq" id="XP_003724341.1">
    <property type="nucleotide sequence ID" value="XM_003724293.3"/>
</dbReference>
<proteinExistence type="inferred from homology"/>
<dbReference type="Pfam" id="PF00067">
    <property type="entry name" value="p450"/>
    <property type="match status" value="1"/>
</dbReference>
<evidence type="ECO:0000256" key="6">
    <source>
        <dbReference type="SAM" id="Phobius"/>
    </source>
</evidence>
<dbReference type="SUPFAM" id="SSF48264">
    <property type="entry name" value="Cytochrome P450"/>
    <property type="match status" value="1"/>
</dbReference>
<dbReference type="GO" id="GO:0006082">
    <property type="term" value="P:organic acid metabolic process"/>
    <property type="evidence" value="ECO:0000318"/>
    <property type="project" value="GO_Central"/>
</dbReference>
<dbReference type="InterPro" id="IPR002401">
    <property type="entry name" value="Cyt_P450_E_grp-I"/>
</dbReference>
<keyword evidence="6" id="KW-1133">Transmembrane helix</keyword>
<reference evidence="8" key="1">
    <citation type="submission" date="2015-02" db="EMBL/GenBank/DDBJ databases">
        <title>Genome sequencing for Strongylocentrotus purpuratus.</title>
        <authorList>
            <person name="Murali S."/>
            <person name="Liu Y."/>
            <person name="Vee V."/>
            <person name="English A."/>
            <person name="Wang M."/>
            <person name="Skinner E."/>
            <person name="Han Y."/>
            <person name="Muzny D.M."/>
            <person name="Worley K.C."/>
            <person name="Gibbs R.A."/>
        </authorList>
    </citation>
    <scope>NUCLEOTIDE SEQUENCE</scope>
</reference>
<evidence type="ECO:0000313" key="8">
    <source>
        <dbReference type="Proteomes" id="UP000007110"/>
    </source>
</evidence>
<keyword evidence="6" id="KW-0812">Transmembrane</keyword>
<dbReference type="InterPro" id="IPR036396">
    <property type="entry name" value="Cyt_P450_sf"/>
</dbReference>
<feature type="transmembrane region" description="Helical" evidence="6">
    <location>
        <begin position="20"/>
        <end position="45"/>
    </location>
</feature>
<dbReference type="GO" id="GO:0008395">
    <property type="term" value="F:steroid hydroxylase activity"/>
    <property type="evidence" value="ECO:0000318"/>
    <property type="project" value="GO_Central"/>
</dbReference>
<evidence type="ECO:0000256" key="1">
    <source>
        <dbReference type="ARBA" id="ARBA00010617"/>
    </source>
</evidence>
<sequence length="543" mass="60253">MIETPASSRDEPNLTVISSLLSLTSLTTSSLLLCVLVLVLVLVILTVDRRNSVTPVEDGVTLLPGPRGALATVKVLLGMTKRASRYMFERTKTYGKVFGIGDGPDSYVIIMDYASLEEAFVTKADLCSDRGGLIRTMLESVLPERGSIFNNGTAWNEVRGFVAKTVKNPDFGATTISRCVSETIPTLCSELDALVDGPFDPKRTYQCFCVDVFHRIAFGIGISYENCTVKKFIDNLDTVVAQTLDPSTLLLTRPSLINSFLFRGYRSKLRSSSSYVKTRAEEVLAKLDAPEQSSSLIALFVKYIEGIRSSGKASYSEPDDGWVIVYNMFFAATDTIHEVLLWLTLFIATRPDIQLRMRKEIDTVMNSGGSESLYDQRSRLPVVRSIILEVLRMRPVAPMGVPHVVSDTGSIDGYSIPKGSQIFSNIWGMHNDPDIWKDPSAFNPDRFLSNTGVLDEVKAKLVIPFSIGPRSCPGEQVARRIIFQTLVSLISRYRISLPAGRPTPQLVNEERSFTMSPERFKVIFSRIQADPVQLKDLEIPTTE</sequence>
<name>A0A7M7GNT6_STRPU</name>
<dbReference type="PRINTS" id="PR00463">
    <property type="entry name" value="EP450I"/>
</dbReference>
<evidence type="ECO:0000256" key="4">
    <source>
        <dbReference type="PIRSR" id="PIRSR602401-1"/>
    </source>
</evidence>
<keyword evidence="8" id="KW-1185">Reference proteome</keyword>
<dbReference type="OMA" id="VIIMDYA"/>
<comment type="cofactor">
    <cofactor evidence="4">
        <name>heme</name>
        <dbReference type="ChEBI" id="CHEBI:30413"/>
    </cofactor>
</comment>
<evidence type="ECO:0000256" key="3">
    <source>
        <dbReference type="ARBA" id="ARBA00023004"/>
    </source>
</evidence>
<dbReference type="OrthoDB" id="1470350at2759"/>
<feature type="binding site" description="axial binding residue" evidence="4">
    <location>
        <position position="472"/>
    </location>
    <ligand>
        <name>heme</name>
        <dbReference type="ChEBI" id="CHEBI:30413"/>
    </ligand>
    <ligandPart>
        <name>Fe</name>
        <dbReference type="ChEBI" id="CHEBI:18248"/>
    </ligandPart>
</feature>
<evidence type="ECO:0000313" key="7">
    <source>
        <dbReference type="EnsemblMetazoa" id="XP_003724341"/>
    </source>
</evidence>
<protein>
    <recommendedName>
        <fullName evidence="9">Cytochrome P450</fullName>
    </recommendedName>
</protein>
<keyword evidence="2 4" id="KW-0479">Metal-binding</keyword>
<keyword evidence="6" id="KW-0472">Membrane</keyword>
<dbReference type="Proteomes" id="UP000007110">
    <property type="component" value="Unassembled WGS sequence"/>
</dbReference>
<accession>A0A7M7GNT6</accession>
<dbReference type="EnsemblMetazoa" id="XM_003724293">
    <property type="protein sequence ID" value="XP_003724341"/>
    <property type="gene ID" value="LOC100888399"/>
</dbReference>
<dbReference type="PRINTS" id="PR00385">
    <property type="entry name" value="P450"/>
</dbReference>
<keyword evidence="5" id="KW-0560">Oxidoreductase</keyword>
<dbReference type="GeneID" id="100888399"/>
<reference evidence="7" key="2">
    <citation type="submission" date="2021-01" db="UniProtKB">
        <authorList>
            <consortium name="EnsemblMetazoa"/>
        </authorList>
    </citation>
    <scope>IDENTIFICATION</scope>
</reference>
<dbReference type="GO" id="GO:0008202">
    <property type="term" value="P:steroid metabolic process"/>
    <property type="evidence" value="ECO:0000318"/>
    <property type="project" value="GO_Central"/>
</dbReference>
<dbReference type="InterPro" id="IPR001128">
    <property type="entry name" value="Cyt_P450"/>
</dbReference>
<dbReference type="InterPro" id="IPR017972">
    <property type="entry name" value="Cyt_P450_CS"/>
</dbReference>
<dbReference type="PANTHER" id="PTHR24300:SF397">
    <property type="entry name" value="CYTOCHROME P450 2U1"/>
    <property type="match status" value="1"/>
</dbReference>
<dbReference type="GO" id="GO:0005737">
    <property type="term" value="C:cytoplasm"/>
    <property type="evidence" value="ECO:0000318"/>
    <property type="project" value="GO_Central"/>
</dbReference>
<dbReference type="PROSITE" id="PS00086">
    <property type="entry name" value="CYTOCHROME_P450"/>
    <property type="match status" value="1"/>
</dbReference>
<dbReference type="InParanoid" id="A0A7M7GNT6"/>
<organism evidence="7 8">
    <name type="scientific">Strongylocentrotus purpuratus</name>
    <name type="common">Purple sea urchin</name>
    <dbReference type="NCBI Taxonomy" id="7668"/>
    <lineage>
        <taxon>Eukaryota</taxon>
        <taxon>Metazoa</taxon>
        <taxon>Echinodermata</taxon>
        <taxon>Eleutherozoa</taxon>
        <taxon>Echinozoa</taxon>
        <taxon>Echinoidea</taxon>
        <taxon>Euechinoidea</taxon>
        <taxon>Echinacea</taxon>
        <taxon>Camarodonta</taxon>
        <taxon>Echinidea</taxon>
        <taxon>Strongylocentrotidae</taxon>
        <taxon>Strongylocentrotus</taxon>
    </lineage>
</organism>
<dbReference type="Gene3D" id="1.10.630.10">
    <property type="entry name" value="Cytochrome P450"/>
    <property type="match status" value="1"/>
</dbReference>
<dbReference type="PANTHER" id="PTHR24300">
    <property type="entry name" value="CYTOCHROME P450 508A4-RELATED"/>
    <property type="match status" value="1"/>
</dbReference>
<dbReference type="GO" id="GO:0006805">
    <property type="term" value="P:xenobiotic metabolic process"/>
    <property type="evidence" value="ECO:0000318"/>
    <property type="project" value="GO_Central"/>
</dbReference>
<evidence type="ECO:0000256" key="2">
    <source>
        <dbReference type="ARBA" id="ARBA00022723"/>
    </source>
</evidence>
<keyword evidence="5" id="KW-0503">Monooxygenase</keyword>
<keyword evidence="4 5" id="KW-0349">Heme</keyword>
<dbReference type="AlphaFoldDB" id="A0A7M7GNT6"/>
<dbReference type="KEGG" id="spu:100888399"/>
<dbReference type="GO" id="GO:0016712">
    <property type="term" value="F:oxidoreductase activity, acting on paired donors, with incorporation or reduction of molecular oxygen, reduced flavin or flavoprotein as one donor, and incorporation of one atom of oxygen"/>
    <property type="evidence" value="ECO:0000318"/>
    <property type="project" value="GO_Central"/>
</dbReference>
<dbReference type="InterPro" id="IPR050182">
    <property type="entry name" value="Cytochrome_P450_fam2"/>
</dbReference>
<keyword evidence="3 4" id="KW-0408">Iron</keyword>
<evidence type="ECO:0008006" key="9">
    <source>
        <dbReference type="Google" id="ProtNLM"/>
    </source>
</evidence>
<evidence type="ECO:0000256" key="5">
    <source>
        <dbReference type="RuleBase" id="RU000461"/>
    </source>
</evidence>
<dbReference type="GO" id="GO:0020037">
    <property type="term" value="F:heme binding"/>
    <property type="evidence" value="ECO:0000318"/>
    <property type="project" value="GO_Central"/>
</dbReference>
<dbReference type="GO" id="GO:0005506">
    <property type="term" value="F:iron ion binding"/>
    <property type="evidence" value="ECO:0007669"/>
    <property type="project" value="InterPro"/>
</dbReference>